<comment type="caution">
    <text evidence="1">The sequence shown here is derived from an EMBL/GenBank/DDBJ whole genome shotgun (WGS) entry which is preliminary data.</text>
</comment>
<dbReference type="Proteomes" id="UP000237246">
    <property type="component" value="Unassembled WGS sequence"/>
</dbReference>
<dbReference type="EMBL" id="PPHD01057197">
    <property type="protein sequence ID" value="POI22541.1"/>
    <property type="molecule type" value="Genomic_DNA"/>
</dbReference>
<keyword evidence="2" id="KW-1185">Reference proteome</keyword>
<organism evidence="1 2">
    <name type="scientific">Bambusicola thoracicus</name>
    <name type="common">Chinese bamboo-partridge</name>
    <name type="synonym">Perdix thoracica</name>
    <dbReference type="NCBI Taxonomy" id="9083"/>
    <lineage>
        <taxon>Eukaryota</taxon>
        <taxon>Metazoa</taxon>
        <taxon>Chordata</taxon>
        <taxon>Craniata</taxon>
        <taxon>Vertebrata</taxon>
        <taxon>Euteleostomi</taxon>
        <taxon>Archelosauria</taxon>
        <taxon>Archosauria</taxon>
        <taxon>Dinosauria</taxon>
        <taxon>Saurischia</taxon>
        <taxon>Theropoda</taxon>
        <taxon>Coelurosauria</taxon>
        <taxon>Aves</taxon>
        <taxon>Neognathae</taxon>
        <taxon>Galloanserae</taxon>
        <taxon>Galliformes</taxon>
        <taxon>Phasianidae</taxon>
        <taxon>Perdicinae</taxon>
        <taxon>Bambusicola</taxon>
    </lineage>
</organism>
<reference evidence="1 2" key="1">
    <citation type="submission" date="2018-01" db="EMBL/GenBank/DDBJ databases">
        <title>Comparison of the Chinese Bamboo Partridge and Red Junglefowl genome sequences highlights the importance of demography in genome evolution.</title>
        <authorList>
            <person name="Tiley G.P."/>
            <person name="Kimball R.T."/>
            <person name="Braun E.L."/>
            <person name="Burleigh J.G."/>
        </authorList>
    </citation>
    <scope>NUCLEOTIDE SEQUENCE [LARGE SCALE GENOMIC DNA]</scope>
    <source>
        <strain evidence="1">RTK389</strain>
        <tissue evidence="1">Blood</tissue>
    </source>
</reference>
<accession>A0A2P4SEK4</accession>
<proteinExistence type="predicted"/>
<gene>
    <name evidence="1" type="ORF">CIB84_013711</name>
</gene>
<evidence type="ECO:0000313" key="2">
    <source>
        <dbReference type="Proteomes" id="UP000237246"/>
    </source>
</evidence>
<name>A0A2P4SEK4_BAMTH</name>
<evidence type="ECO:0000313" key="1">
    <source>
        <dbReference type="EMBL" id="POI22541.1"/>
    </source>
</evidence>
<dbReference type="AlphaFoldDB" id="A0A2P4SEK4"/>
<sequence>MCVQEGFDEGLSSPVCKEPSGPCSALWLLNPALAIEKALGVKTNAKHPNSDQPKWSGPCVRWPLDCFHQQHR</sequence>
<protein>
    <submittedName>
        <fullName evidence="1">Uncharacterized protein</fullName>
    </submittedName>
</protein>